<proteinExistence type="predicted"/>
<name>A0ABP3CS71_9PSEU</name>
<keyword evidence="2" id="KW-1185">Reference proteome</keyword>
<dbReference type="EMBL" id="BAAABU010000002">
    <property type="protein sequence ID" value="GAA0214108.1"/>
    <property type="molecule type" value="Genomic_DNA"/>
</dbReference>
<protein>
    <recommendedName>
        <fullName evidence="3">Guanylate cyclase domain-containing protein</fullName>
    </recommendedName>
</protein>
<dbReference type="InterPro" id="IPR029787">
    <property type="entry name" value="Nucleotide_cyclase"/>
</dbReference>
<sequence>MTDLPLRHPVYRTVLAFDVEGSTGRNNRGKAFLREQVFQVVTAALRAWGIGERDCDAVVHRGDGVLVLVHPIDHAPKTVLLGWVVPTVRRLLDAHNRRRPEDAVRLRAVLHAGEIAHDRHGTFGETLDVAFRLLDAPEVKRALRETAAPLVLVVSDDVHRSVVRHGYAGITSREFRRAVAVEVGGSCWSGWLHEPGGSPLPRPAAPESIVSRGTDSAVGDGEWGVVGDVWLGGEVTFAGGEAAFAGGEAAFAGGGATLAGGEVTFAGGGATVAGGGAAFAGGGAPGADGVGAAPGGVVTFPSVGSPS</sequence>
<accession>A0ABP3CS71</accession>
<gene>
    <name evidence="1" type="ORF">GCM10010492_09910</name>
</gene>
<comment type="caution">
    <text evidence="1">The sequence shown here is derived from an EMBL/GenBank/DDBJ whole genome shotgun (WGS) entry which is preliminary data.</text>
</comment>
<evidence type="ECO:0008006" key="3">
    <source>
        <dbReference type="Google" id="ProtNLM"/>
    </source>
</evidence>
<dbReference type="Proteomes" id="UP001500416">
    <property type="component" value="Unassembled WGS sequence"/>
</dbReference>
<reference evidence="2" key="1">
    <citation type="journal article" date="2019" name="Int. J. Syst. Evol. Microbiol.">
        <title>The Global Catalogue of Microorganisms (GCM) 10K type strain sequencing project: providing services to taxonomists for standard genome sequencing and annotation.</title>
        <authorList>
            <consortium name="The Broad Institute Genomics Platform"/>
            <consortium name="The Broad Institute Genome Sequencing Center for Infectious Disease"/>
            <person name="Wu L."/>
            <person name="Ma J."/>
        </authorList>
    </citation>
    <scope>NUCLEOTIDE SEQUENCE [LARGE SCALE GENOMIC DNA]</scope>
    <source>
        <strain evidence="2">JCM 3380</strain>
    </source>
</reference>
<organism evidence="1 2">
    <name type="scientific">Saccharothrix mutabilis subsp. mutabilis</name>
    <dbReference type="NCBI Taxonomy" id="66855"/>
    <lineage>
        <taxon>Bacteria</taxon>
        <taxon>Bacillati</taxon>
        <taxon>Actinomycetota</taxon>
        <taxon>Actinomycetes</taxon>
        <taxon>Pseudonocardiales</taxon>
        <taxon>Pseudonocardiaceae</taxon>
        <taxon>Saccharothrix</taxon>
    </lineage>
</organism>
<evidence type="ECO:0000313" key="1">
    <source>
        <dbReference type="EMBL" id="GAA0214108.1"/>
    </source>
</evidence>
<evidence type="ECO:0000313" key="2">
    <source>
        <dbReference type="Proteomes" id="UP001500416"/>
    </source>
</evidence>
<dbReference type="RefSeq" id="WP_343932409.1">
    <property type="nucleotide sequence ID" value="NZ_BAAABU010000002.1"/>
</dbReference>
<dbReference type="Gene3D" id="3.30.70.1230">
    <property type="entry name" value="Nucleotide cyclase"/>
    <property type="match status" value="1"/>
</dbReference>